<gene>
    <name evidence="8" type="ORF">CROQUDRAFT_652459</name>
</gene>
<evidence type="ECO:0000313" key="8">
    <source>
        <dbReference type="EMBL" id="KAG0150287.1"/>
    </source>
</evidence>
<feature type="compositionally biased region" description="Basic and acidic residues" evidence="6">
    <location>
        <begin position="877"/>
        <end position="893"/>
    </location>
</feature>
<dbReference type="GO" id="GO:0003729">
    <property type="term" value="F:mRNA binding"/>
    <property type="evidence" value="ECO:0007669"/>
    <property type="project" value="TreeGrafter"/>
</dbReference>
<dbReference type="FunFam" id="3.30.70.330:FF:000406">
    <property type="entry name" value="Related to Nucleolar protein NOP4"/>
    <property type="match status" value="1"/>
</dbReference>
<feature type="compositionally biased region" description="Acidic residues" evidence="6">
    <location>
        <begin position="864"/>
        <end position="876"/>
    </location>
</feature>
<dbReference type="InterPro" id="IPR000504">
    <property type="entry name" value="RRM_dom"/>
</dbReference>
<dbReference type="AlphaFoldDB" id="A0A9P6NTW4"/>
<dbReference type="InterPro" id="IPR035979">
    <property type="entry name" value="RBD_domain_sf"/>
</dbReference>
<protein>
    <recommendedName>
        <fullName evidence="7">RRM domain-containing protein</fullName>
    </recommendedName>
</protein>
<dbReference type="Proteomes" id="UP000886653">
    <property type="component" value="Unassembled WGS sequence"/>
</dbReference>
<feature type="region of interest" description="Disordered" evidence="6">
    <location>
        <begin position="430"/>
        <end position="492"/>
    </location>
</feature>
<evidence type="ECO:0000256" key="6">
    <source>
        <dbReference type="SAM" id="MobiDB-lite"/>
    </source>
</evidence>
<dbReference type="PANTHER" id="PTHR48039:SF5">
    <property type="entry name" value="RNA-BINDING PROTEIN 28"/>
    <property type="match status" value="1"/>
</dbReference>
<evidence type="ECO:0000259" key="7">
    <source>
        <dbReference type="PROSITE" id="PS50102"/>
    </source>
</evidence>
<feature type="region of interest" description="Disordered" evidence="6">
    <location>
        <begin position="208"/>
        <end position="228"/>
    </location>
</feature>
<evidence type="ECO:0000256" key="4">
    <source>
        <dbReference type="ARBA" id="ARBA00023242"/>
    </source>
</evidence>
<dbReference type="InterPro" id="IPR012677">
    <property type="entry name" value="Nucleotide-bd_a/b_plait_sf"/>
</dbReference>
<accession>A0A9P6NTW4</accession>
<feature type="region of interest" description="Disordered" evidence="6">
    <location>
        <begin position="844"/>
        <end position="909"/>
    </location>
</feature>
<feature type="compositionally biased region" description="Polar residues" evidence="6">
    <location>
        <begin position="474"/>
        <end position="485"/>
    </location>
</feature>
<dbReference type="Pfam" id="PF00076">
    <property type="entry name" value="RRM_1"/>
    <property type="match status" value="4"/>
</dbReference>
<feature type="domain" description="RRM" evidence="7">
    <location>
        <begin position="21"/>
        <end position="85"/>
    </location>
</feature>
<feature type="domain" description="RRM" evidence="7">
    <location>
        <begin position="495"/>
        <end position="618"/>
    </location>
</feature>
<feature type="compositionally biased region" description="Acidic residues" evidence="6">
    <location>
        <begin position="436"/>
        <end position="472"/>
    </location>
</feature>
<reference evidence="8" key="1">
    <citation type="submission" date="2013-11" db="EMBL/GenBank/DDBJ databases">
        <title>Genome sequence of the fusiform rust pathogen reveals effectors for host alternation and coevolution with pine.</title>
        <authorList>
            <consortium name="DOE Joint Genome Institute"/>
            <person name="Smith K."/>
            <person name="Pendleton A."/>
            <person name="Kubisiak T."/>
            <person name="Anderson C."/>
            <person name="Salamov A."/>
            <person name="Aerts A."/>
            <person name="Riley R."/>
            <person name="Clum A."/>
            <person name="Lindquist E."/>
            <person name="Ence D."/>
            <person name="Campbell M."/>
            <person name="Kronenberg Z."/>
            <person name="Feau N."/>
            <person name="Dhillon B."/>
            <person name="Hamelin R."/>
            <person name="Burleigh J."/>
            <person name="Smith J."/>
            <person name="Yandell M."/>
            <person name="Nelson C."/>
            <person name="Grigoriev I."/>
            <person name="Davis J."/>
        </authorList>
    </citation>
    <scope>NUCLEOTIDE SEQUENCE</scope>
    <source>
        <strain evidence="8">G11</strain>
    </source>
</reference>
<comment type="caution">
    <text evidence="8">The sequence shown here is derived from an EMBL/GenBank/DDBJ whole genome shotgun (WGS) entry which is preliminary data.</text>
</comment>
<keyword evidence="4" id="KW-0539">Nucleus</keyword>
<dbReference type="InterPro" id="IPR051945">
    <property type="entry name" value="RRM_MRD1_RNA_proc_ribogen"/>
</dbReference>
<feature type="region of interest" description="Disordered" evidence="6">
    <location>
        <begin position="801"/>
        <end position="823"/>
    </location>
</feature>
<comment type="subcellular location">
    <subcellularLocation>
        <location evidence="1">Nucleus</location>
    </subcellularLocation>
</comment>
<evidence type="ECO:0000256" key="1">
    <source>
        <dbReference type="ARBA" id="ARBA00004123"/>
    </source>
</evidence>
<dbReference type="Gene3D" id="3.30.70.330">
    <property type="match status" value="4"/>
</dbReference>
<feature type="compositionally biased region" description="Acidic residues" evidence="6">
    <location>
        <begin position="217"/>
        <end position="228"/>
    </location>
</feature>
<feature type="compositionally biased region" description="Basic and acidic residues" evidence="6">
    <location>
        <begin position="710"/>
        <end position="747"/>
    </location>
</feature>
<dbReference type="SMART" id="SM00360">
    <property type="entry name" value="RRM"/>
    <property type="match status" value="4"/>
</dbReference>
<dbReference type="GO" id="GO:0005730">
    <property type="term" value="C:nucleolus"/>
    <property type="evidence" value="ECO:0007669"/>
    <property type="project" value="TreeGrafter"/>
</dbReference>
<sequence>MSTSLTTPATNADQHDLSTTTTLFISRLPNTITSEQLTQLASAHGPVRNAFVVNNKSIGYIRYVIRSDAETAIKNGFENIKPRPLIDWAKPRPSVKDRKLAKEQIINNNNHLTDSNRITIKPRNELFNSKNKTDIKKSVTVKSEPMMTADDEGIVANTEPVIDLPTTTKTDSIPKSSINNENKNSRLISKYSYKRDPNANRTLILQGLPPPLPDNLTNEEDVKEDEEAEGKRLTSDAMTKAIYKRVRKLSPLESVIYPSPISKNSAELVFKTPNGALTASERLHLHVFKSNLITTVFKSRWMSNFKIGPAHSGGRLIIRNLDFKISINDLRLVFGKFGPIQSIEIHKGFGFIWMVIESDAKKAMENINGTMIKPGISKEFIENESTVERKSVKRKRDKEVKGTEDAEEIREGRVVAVDWALGKKQYLEAEAKEAKEDESEGEKESDNEDEDDDDDDDEDDDGDDEDEDEEGSDLGTSDNSSQGSNDEPCASPEGVSLFIRNLSFEATEDELYTLFRAFGPVRYARIVVDPKTRRSRGTGFVCMWNGPDASKILELAKSLEADGFGQGPIAANGLPSLLQPDPSSGIASQLSLHGRVLGVSKAVTKIEAEKLRLERDRKGAGKDKRNLYLMKEGLVLPNTQEASKFDPVDLTARQASFDERKSLLRTNLSLYISRTRLSVRQIPTYVSDRTIKRLARHALACWRQEVKAGKRPELSPEERRSDERPKIKDEKEGKVRQAKVVRDDGKSKKSKGYGFVELVDHSDALRVVRWVSGNAVEVDKLMRDWTIEELEGVDHRLKSAEEGAKEKEKRRKRVEELKKEVAKGTKSKKLIMVEFAIENAQTVKKRLERREKMKEKEQKKLEMTEEGDDAEEEKEEKEEGQRLVKRHKGDDKKGQRRKPVAQAKAMESMKEIVEGKEKLVGRVIGKKRKIRRERKQGK</sequence>
<dbReference type="SUPFAM" id="SSF54928">
    <property type="entry name" value="RNA-binding domain, RBD"/>
    <property type="match status" value="4"/>
</dbReference>
<evidence type="ECO:0000256" key="5">
    <source>
        <dbReference type="PROSITE-ProRule" id="PRU00176"/>
    </source>
</evidence>
<dbReference type="EMBL" id="MU167220">
    <property type="protein sequence ID" value="KAG0150287.1"/>
    <property type="molecule type" value="Genomic_DNA"/>
</dbReference>
<keyword evidence="9" id="KW-1185">Reference proteome</keyword>
<dbReference type="PANTHER" id="PTHR48039">
    <property type="entry name" value="RNA-BINDING MOTIF PROTEIN 14B"/>
    <property type="match status" value="1"/>
</dbReference>
<feature type="domain" description="RRM" evidence="7">
    <location>
        <begin position="675"/>
        <end position="783"/>
    </location>
</feature>
<feature type="region of interest" description="Disordered" evidence="6">
    <location>
        <begin position="710"/>
        <end position="749"/>
    </location>
</feature>
<keyword evidence="3 5" id="KW-0694">RNA-binding</keyword>
<evidence type="ECO:0000256" key="3">
    <source>
        <dbReference type="ARBA" id="ARBA00022884"/>
    </source>
</evidence>
<name>A0A9P6NTW4_9BASI</name>
<dbReference type="PROSITE" id="PS50102">
    <property type="entry name" value="RRM"/>
    <property type="match status" value="4"/>
</dbReference>
<evidence type="ECO:0000256" key="2">
    <source>
        <dbReference type="ARBA" id="ARBA00022737"/>
    </source>
</evidence>
<keyword evidence="2" id="KW-0677">Repeat</keyword>
<proteinExistence type="predicted"/>
<feature type="domain" description="RRM" evidence="7">
    <location>
        <begin position="314"/>
        <end position="399"/>
    </location>
</feature>
<feature type="compositionally biased region" description="Basic and acidic residues" evidence="6">
    <location>
        <begin position="848"/>
        <end position="863"/>
    </location>
</feature>
<dbReference type="OrthoDB" id="267048at2759"/>
<organism evidence="8 9">
    <name type="scientific">Cronartium quercuum f. sp. fusiforme G11</name>
    <dbReference type="NCBI Taxonomy" id="708437"/>
    <lineage>
        <taxon>Eukaryota</taxon>
        <taxon>Fungi</taxon>
        <taxon>Dikarya</taxon>
        <taxon>Basidiomycota</taxon>
        <taxon>Pucciniomycotina</taxon>
        <taxon>Pucciniomycetes</taxon>
        <taxon>Pucciniales</taxon>
        <taxon>Coleosporiaceae</taxon>
        <taxon>Cronartium</taxon>
    </lineage>
</organism>
<evidence type="ECO:0000313" key="9">
    <source>
        <dbReference type="Proteomes" id="UP000886653"/>
    </source>
</evidence>